<protein>
    <recommendedName>
        <fullName evidence="6">THAP-type domain-containing protein</fullName>
    </recommendedName>
</protein>
<keyword evidence="4 5" id="KW-0238">DNA-binding</keyword>
<keyword evidence="3" id="KW-0862">Zinc</keyword>
<accession>A0AAN9BVF0</accession>
<gene>
    <name evidence="7" type="ORF">V1264_014264</name>
</gene>
<feature type="domain" description="THAP-type" evidence="6">
    <location>
        <begin position="1"/>
        <end position="114"/>
    </location>
</feature>
<dbReference type="InterPro" id="IPR026521">
    <property type="entry name" value="THAP2"/>
</dbReference>
<dbReference type="InterPro" id="IPR006612">
    <property type="entry name" value="THAP_Znf"/>
</dbReference>
<proteinExistence type="predicted"/>
<evidence type="ECO:0000256" key="4">
    <source>
        <dbReference type="ARBA" id="ARBA00023125"/>
    </source>
</evidence>
<name>A0AAN9BVF0_9CAEN</name>
<evidence type="ECO:0000256" key="5">
    <source>
        <dbReference type="PROSITE-ProRule" id="PRU00309"/>
    </source>
</evidence>
<evidence type="ECO:0000256" key="1">
    <source>
        <dbReference type="ARBA" id="ARBA00022723"/>
    </source>
</evidence>
<dbReference type="Pfam" id="PF05485">
    <property type="entry name" value="THAP"/>
    <property type="match status" value="1"/>
</dbReference>
<comment type="caution">
    <text evidence="7">The sequence shown here is derived from an EMBL/GenBank/DDBJ whole genome shotgun (WGS) entry which is preliminary data.</text>
</comment>
<keyword evidence="2 5" id="KW-0863">Zinc-finger</keyword>
<evidence type="ECO:0000256" key="3">
    <source>
        <dbReference type="ARBA" id="ARBA00022833"/>
    </source>
</evidence>
<dbReference type="Proteomes" id="UP001374579">
    <property type="component" value="Unassembled WGS sequence"/>
</dbReference>
<evidence type="ECO:0000313" key="7">
    <source>
        <dbReference type="EMBL" id="KAK7110380.1"/>
    </source>
</evidence>
<organism evidence="7 8">
    <name type="scientific">Littorina saxatilis</name>
    <dbReference type="NCBI Taxonomy" id="31220"/>
    <lineage>
        <taxon>Eukaryota</taxon>
        <taxon>Metazoa</taxon>
        <taxon>Spiralia</taxon>
        <taxon>Lophotrochozoa</taxon>
        <taxon>Mollusca</taxon>
        <taxon>Gastropoda</taxon>
        <taxon>Caenogastropoda</taxon>
        <taxon>Littorinimorpha</taxon>
        <taxon>Littorinoidea</taxon>
        <taxon>Littorinidae</taxon>
        <taxon>Littorina</taxon>
    </lineage>
</organism>
<evidence type="ECO:0000313" key="8">
    <source>
        <dbReference type="Proteomes" id="UP001374579"/>
    </source>
</evidence>
<sequence length="128" mass="15040">MPKECAAAECSETQTKNSDLSFHHFPSDSRLKQEWAVKMNRLDPNTKKLWKPGPHDVLCSRHFEPSCFTLRTLLSREEGIAYSRMQFQQYFSTALKTRENGVRRLTTLDLPSKAQEEAWKEVRWQCVY</sequence>
<dbReference type="EMBL" id="JBAMIC010000003">
    <property type="protein sequence ID" value="KAK7110380.1"/>
    <property type="molecule type" value="Genomic_DNA"/>
</dbReference>
<keyword evidence="1" id="KW-0479">Metal-binding</keyword>
<dbReference type="GO" id="GO:0008270">
    <property type="term" value="F:zinc ion binding"/>
    <property type="evidence" value="ECO:0007669"/>
    <property type="project" value="UniProtKB-KW"/>
</dbReference>
<dbReference type="PROSITE" id="PS50950">
    <property type="entry name" value="ZF_THAP"/>
    <property type="match status" value="1"/>
</dbReference>
<dbReference type="AlphaFoldDB" id="A0AAN9BVF0"/>
<evidence type="ECO:0000259" key="6">
    <source>
        <dbReference type="PROSITE" id="PS50950"/>
    </source>
</evidence>
<dbReference type="SMART" id="SM00980">
    <property type="entry name" value="THAP"/>
    <property type="match status" value="1"/>
</dbReference>
<dbReference type="GO" id="GO:0003677">
    <property type="term" value="F:DNA binding"/>
    <property type="evidence" value="ECO:0007669"/>
    <property type="project" value="UniProtKB-UniRule"/>
</dbReference>
<dbReference type="PANTHER" id="PTHR47696:SF1">
    <property type="entry name" value="THAP DOMAIN-CONTAINING PROTEIN 2"/>
    <property type="match status" value="1"/>
</dbReference>
<dbReference type="SUPFAM" id="SSF57716">
    <property type="entry name" value="Glucocorticoid receptor-like (DNA-binding domain)"/>
    <property type="match status" value="1"/>
</dbReference>
<keyword evidence="8" id="KW-1185">Reference proteome</keyword>
<reference evidence="7 8" key="1">
    <citation type="submission" date="2024-02" db="EMBL/GenBank/DDBJ databases">
        <title>Chromosome-scale genome assembly of the rough periwinkle Littorina saxatilis.</title>
        <authorList>
            <person name="De Jode A."/>
            <person name="Faria R."/>
            <person name="Formenti G."/>
            <person name="Sims Y."/>
            <person name="Smith T.P."/>
            <person name="Tracey A."/>
            <person name="Wood J.M.D."/>
            <person name="Zagrodzka Z.B."/>
            <person name="Johannesson K."/>
            <person name="Butlin R.K."/>
            <person name="Leder E.H."/>
        </authorList>
    </citation>
    <scope>NUCLEOTIDE SEQUENCE [LARGE SCALE GENOMIC DNA]</scope>
    <source>
        <strain evidence="7">Snail1</strain>
        <tissue evidence="7">Muscle</tissue>
    </source>
</reference>
<evidence type="ECO:0000256" key="2">
    <source>
        <dbReference type="ARBA" id="ARBA00022771"/>
    </source>
</evidence>
<dbReference type="PANTHER" id="PTHR47696">
    <property type="entry name" value="THAP DOMAIN-CONTAINING PROTEIN 2"/>
    <property type="match status" value="1"/>
</dbReference>